<feature type="domain" description="Enhancer of mRNA-decapping protein 4 C-terminal" evidence="9">
    <location>
        <begin position="699"/>
        <end position="806"/>
    </location>
</feature>
<feature type="repeat" description="WD" evidence="7">
    <location>
        <begin position="141"/>
        <end position="176"/>
    </location>
</feature>
<keyword evidence="3" id="KW-0963">Cytoplasm</keyword>
<dbReference type="Pfam" id="PF16529">
    <property type="entry name" value="Ge1_WD40"/>
    <property type="match status" value="1"/>
</dbReference>
<dbReference type="PANTHER" id="PTHR15598:SF5">
    <property type="entry name" value="ENHANCER OF MRNA-DECAPPING PROTEIN 4"/>
    <property type="match status" value="1"/>
</dbReference>
<accession>A0A4P9YEC5</accession>
<comment type="similarity">
    <text evidence="2">Belongs to the WD repeat EDC4 family.</text>
</comment>
<sequence>MASQQTGKSKIEEMTDSTRTLMSLIQQKSSNSLNSENSPTNFLSTLKSATEKIETTAVKAEEYEQVEIIEEDIENRFEIPYAKEYLKLVKDDLNSNIKGDKLEIDVKKPNLEMLATGTFTETSLNLPSRVFHQENGKKTLLKGHTQSVLDMEFCPSNEKFLASISVDGSMIVWQIEKDVEENIMHYKIVFELKGTKMVPNRFRKVSWHRTNPGILFFVTSQNEIYKIKIHETEKQGEILVLNEKNFMGMKGFVFLGKISAPIRDLVVSEDNQLLIVGTDEGMVRIFDANEQEPCKVSLNVAQNHPVTRVFYFKETSLLVALSEYNNVIHLWDVEGQKCLQTINFKLDDGLKPTIIPPFNAVYFDKETNLLALGNAARRSVYLIQLNLDKKVLSNIAEFTINQQVLSFAFTLRSMNNEDNLVFYCVHPQSICLQTISVQNIPFKVEKEARKDKENVEITGLLSPTAMMKFPKKNIQKPLLKVSIEENEKNKKIASPEMKTPNEIKTQNDIKTQNEKSPSNEFNESLIMNVNQTISSGMAAFMEPLIKSEMQKSILPCIQKSVSSYLDKNISSVIQQTFQNSSLFEKVIQDALVKTLSKPNVTEKIVNGIIPSIESTVRKNFETKLVPAYERATQQMIKQISNGINGNETKDLLLDIKKNLSSSIADSVAEKVEASLKPLILRSSNEETPNDPMKEVFLLIENKNYIEAFVKVILNASKLELVVQLCSSLNPKETFKESGPGKLNQPVAVALIQQLAYDLTSDIDLKFSWIREALFFIQPNDEEIADHVSAVLNGLVQNLENFASTREPSGLGKDQLARKAKLICNVVRAVLEQ</sequence>
<evidence type="ECO:0000256" key="6">
    <source>
        <dbReference type="ARBA" id="ARBA00023054"/>
    </source>
</evidence>
<evidence type="ECO:0000256" key="2">
    <source>
        <dbReference type="ARBA" id="ARBA00009639"/>
    </source>
</evidence>
<dbReference type="Gene3D" id="2.130.10.10">
    <property type="entry name" value="YVTN repeat-like/Quinoprotein amine dehydrogenase"/>
    <property type="match status" value="1"/>
</dbReference>
<dbReference type="InterPro" id="IPR015943">
    <property type="entry name" value="WD40/YVTN_repeat-like_dom_sf"/>
</dbReference>
<evidence type="ECO:0000256" key="7">
    <source>
        <dbReference type="PROSITE-ProRule" id="PRU00221"/>
    </source>
</evidence>
<evidence type="ECO:0000256" key="5">
    <source>
        <dbReference type="ARBA" id="ARBA00022737"/>
    </source>
</evidence>
<dbReference type="GO" id="GO:0031087">
    <property type="term" value="P:deadenylation-independent decapping of nuclear-transcribed mRNA"/>
    <property type="evidence" value="ECO:0007669"/>
    <property type="project" value="InterPro"/>
</dbReference>
<dbReference type="Gene3D" id="1.10.220.100">
    <property type="entry name" value="conserved c-terminal region of ge- 1"/>
    <property type="match status" value="1"/>
</dbReference>
<evidence type="ECO:0000256" key="1">
    <source>
        <dbReference type="ARBA" id="ARBA00004201"/>
    </source>
</evidence>
<keyword evidence="4 7" id="KW-0853">WD repeat</keyword>
<evidence type="ECO:0000259" key="8">
    <source>
        <dbReference type="Pfam" id="PF16529"/>
    </source>
</evidence>
<dbReference type="InterPro" id="IPR032401">
    <property type="entry name" value="EDC4_WD40"/>
</dbReference>
<dbReference type="SMART" id="SM00320">
    <property type="entry name" value="WD40"/>
    <property type="match status" value="3"/>
</dbReference>
<evidence type="ECO:0000313" key="10">
    <source>
        <dbReference type="EMBL" id="RKP17515.1"/>
    </source>
</evidence>
<dbReference type="AlphaFoldDB" id="A0A4P9YEC5"/>
<name>A0A4P9YEC5_ROZAC</name>
<dbReference type="InterPro" id="IPR049404">
    <property type="entry name" value="EDC4_C"/>
</dbReference>
<dbReference type="InterPro" id="IPR036322">
    <property type="entry name" value="WD40_repeat_dom_sf"/>
</dbReference>
<dbReference type="EMBL" id="ML005802">
    <property type="protein sequence ID" value="RKP17515.1"/>
    <property type="molecule type" value="Genomic_DNA"/>
</dbReference>
<evidence type="ECO:0000256" key="3">
    <source>
        <dbReference type="ARBA" id="ARBA00022490"/>
    </source>
</evidence>
<keyword evidence="6" id="KW-0175">Coiled coil</keyword>
<dbReference type="InterPro" id="IPR044938">
    <property type="entry name" value="EDC4_C_sf"/>
</dbReference>
<dbReference type="Proteomes" id="UP000281549">
    <property type="component" value="Unassembled WGS sequence"/>
</dbReference>
<protein>
    <submittedName>
        <fullName evidence="10">WD40 repeat-like protein</fullName>
    </submittedName>
</protein>
<keyword evidence="5" id="KW-0677">Repeat</keyword>
<dbReference type="PROSITE" id="PS50294">
    <property type="entry name" value="WD_REPEATS_REGION"/>
    <property type="match status" value="1"/>
</dbReference>
<reference evidence="11" key="1">
    <citation type="journal article" date="2018" name="Nat. Microbiol.">
        <title>Leveraging single-cell genomics to expand the fungal tree of life.</title>
        <authorList>
            <person name="Ahrendt S.R."/>
            <person name="Quandt C.A."/>
            <person name="Ciobanu D."/>
            <person name="Clum A."/>
            <person name="Salamov A."/>
            <person name="Andreopoulos B."/>
            <person name="Cheng J.F."/>
            <person name="Woyke T."/>
            <person name="Pelin A."/>
            <person name="Henrissat B."/>
            <person name="Reynolds N.K."/>
            <person name="Benny G.L."/>
            <person name="Smith M.E."/>
            <person name="James T.Y."/>
            <person name="Grigoriev I.V."/>
        </authorList>
    </citation>
    <scope>NUCLEOTIDE SEQUENCE [LARGE SCALE GENOMIC DNA]</scope>
    <source>
        <strain evidence="11">CSF55</strain>
    </source>
</reference>
<comment type="subcellular location">
    <subcellularLocation>
        <location evidence="1">Cytoplasm</location>
        <location evidence="1">P-body</location>
    </subcellularLocation>
</comment>
<evidence type="ECO:0000313" key="11">
    <source>
        <dbReference type="Proteomes" id="UP000281549"/>
    </source>
</evidence>
<organism evidence="10 11">
    <name type="scientific">Rozella allomycis (strain CSF55)</name>
    <dbReference type="NCBI Taxonomy" id="988480"/>
    <lineage>
        <taxon>Eukaryota</taxon>
        <taxon>Fungi</taxon>
        <taxon>Fungi incertae sedis</taxon>
        <taxon>Cryptomycota</taxon>
        <taxon>Cryptomycota incertae sedis</taxon>
        <taxon>Rozella</taxon>
    </lineage>
</organism>
<dbReference type="InterPro" id="IPR045152">
    <property type="entry name" value="EDC4-like"/>
</dbReference>
<dbReference type="PROSITE" id="PS50082">
    <property type="entry name" value="WD_REPEATS_2"/>
    <property type="match status" value="1"/>
</dbReference>
<feature type="domain" description="Enhancer of mRNA-decapping protein 4 WD40 repeat region" evidence="8">
    <location>
        <begin position="129"/>
        <end position="388"/>
    </location>
</feature>
<dbReference type="SUPFAM" id="SSF50978">
    <property type="entry name" value="WD40 repeat-like"/>
    <property type="match status" value="1"/>
</dbReference>
<dbReference type="InterPro" id="IPR001680">
    <property type="entry name" value="WD40_rpt"/>
</dbReference>
<dbReference type="PANTHER" id="PTHR15598">
    <property type="entry name" value="ENHANCER OF MRNA-DECAPPING PROTEIN 4"/>
    <property type="match status" value="1"/>
</dbReference>
<proteinExistence type="inferred from homology"/>
<evidence type="ECO:0000256" key="4">
    <source>
        <dbReference type="ARBA" id="ARBA00022574"/>
    </source>
</evidence>
<gene>
    <name evidence="10" type="ORF">ROZALSC1DRAFT_30685</name>
</gene>
<evidence type="ECO:0000259" key="9">
    <source>
        <dbReference type="Pfam" id="PF21289"/>
    </source>
</evidence>
<dbReference type="GO" id="GO:0000932">
    <property type="term" value="C:P-body"/>
    <property type="evidence" value="ECO:0007669"/>
    <property type="project" value="UniProtKB-SubCell"/>
</dbReference>
<dbReference type="Pfam" id="PF21289">
    <property type="entry name" value="EDC4_C"/>
    <property type="match status" value="1"/>
</dbReference>